<keyword evidence="2" id="KW-1185">Reference proteome</keyword>
<dbReference type="RefSeq" id="WP_358282621.1">
    <property type="nucleotide sequence ID" value="NZ_JBEYGJ010000014.1"/>
</dbReference>
<evidence type="ECO:0000313" key="1">
    <source>
        <dbReference type="EMBL" id="MFE9227264.1"/>
    </source>
</evidence>
<comment type="caution">
    <text evidence="1">The sequence shown here is derived from an EMBL/GenBank/DDBJ whole genome shotgun (WGS) entry which is preliminary data.</text>
</comment>
<reference evidence="1 2" key="1">
    <citation type="submission" date="2024-10" db="EMBL/GenBank/DDBJ databases">
        <title>The Natural Products Discovery Center: Release of the First 8490 Sequenced Strains for Exploring Actinobacteria Biosynthetic Diversity.</title>
        <authorList>
            <person name="Kalkreuter E."/>
            <person name="Kautsar S.A."/>
            <person name="Yang D."/>
            <person name="Bader C.D."/>
            <person name="Teijaro C.N."/>
            <person name="Fluegel L."/>
            <person name="Davis C.M."/>
            <person name="Simpson J.R."/>
            <person name="Lauterbach L."/>
            <person name="Steele A.D."/>
            <person name="Gui C."/>
            <person name="Meng S."/>
            <person name="Li G."/>
            <person name="Viehrig K."/>
            <person name="Ye F."/>
            <person name="Su P."/>
            <person name="Kiefer A.F."/>
            <person name="Nichols A."/>
            <person name="Cepeda A.J."/>
            <person name="Yan W."/>
            <person name="Fan B."/>
            <person name="Jiang Y."/>
            <person name="Adhikari A."/>
            <person name="Zheng C.-J."/>
            <person name="Schuster L."/>
            <person name="Cowan T.M."/>
            <person name="Smanski M.J."/>
            <person name="Chevrette M.G."/>
            <person name="De Carvalho L.P.S."/>
            <person name="Shen B."/>
        </authorList>
    </citation>
    <scope>NUCLEOTIDE SEQUENCE [LARGE SCALE GENOMIC DNA]</scope>
    <source>
        <strain evidence="1 2">NPDC007066</strain>
    </source>
</reference>
<protein>
    <recommendedName>
        <fullName evidence="3">MBL fold metallo-hydrolase</fullName>
    </recommendedName>
</protein>
<evidence type="ECO:0008006" key="3">
    <source>
        <dbReference type="Google" id="ProtNLM"/>
    </source>
</evidence>
<dbReference type="EMBL" id="JBIAFP010000012">
    <property type="protein sequence ID" value="MFE9227264.1"/>
    <property type="molecule type" value="Genomic_DNA"/>
</dbReference>
<name>A0ABW6LFN9_9ACTN</name>
<dbReference type="Proteomes" id="UP001601288">
    <property type="component" value="Unassembled WGS sequence"/>
</dbReference>
<dbReference type="SUPFAM" id="SSF56281">
    <property type="entry name" value="Metallo-hydrolase/oxidoreductase"/>
    <property type="match status" value="1"/>
</dbReference>
<gene>
    <name evidence="1" type="ORF">ACFYM3_22040</name>
</gene>
<accession>A0ABW6LFN9</accession>
<proteinExistence type="predicted"/>
<evidence type="ECO:0000313" key="2">
    <source>
        <dbReference type="Proteomes" id="UP001601288"/>
    </source>
</evidence>
<sequence length="91" mass="9583">MDVIELSPRLHLLRFPVGQACLGRDGGELTLVSPRHPSDGAVMPGVFNLDRPQVLAACRLLAELDADVACFGHGDPVTSRAGRALRNAAPG</sequence>
<dbReference type="InterPro" id="IPR036866">
    <property type="entry name" value="RibonucZ/Hydroxyglut_hydro"/>
</dbReference>
<organism evidence="1 2">
    <name type="scientific">Streptomyces massasporeus</name>
    <dbReference type="NCBI Taxonomy" id="67324"/>
    <lineage>
        <taxon>Bacteria</taxon>
        <taxon>Bacillati</taxon>
        <taxon>Actinomycetota</taxon>
        <taxon>Actinomycetes</taxon>
        <taxon>Kitasatosporales</taxon>
        <taxon>Streptomycetaceae</taxon>
        <taxon>Streptomyces</taxon>
    </lineage>
</organism>